<accession>A0A084W1J6</accession>
<organism evidence="1">
    <name type="scientific">Anopheles sinensis</name>
    <name type="common">Mosquito</name>
    <dbReference type="NCBI Taxonomy" id="74873"/>
    <lineage>
        <taxon>Eukaryota</taxon>
        <taxon>Metazoa</taxon>
        <taxon>Ecdysozoa</taxon>
        <taxon>Arthropoda</taxon>
        <taxon>Hexapoda</taxon>
        <taxon>Insecta</taxon>
        <taxon>Pterygota</taxon>
        <taxon>Neoptera</taxon>
        <taxon>Endopterygota</taxon>
        <taxon>Diptera</taxon>
        <taxon>Nematocera</taxon>
        <taxon>Culicoidea</taxon>
        <taxon>Culicidae</taxon>
        <taxon>Anophelinae</taxon>
        <taxon>Anopheles</taxon>
    </lineage>
</organism>
<keyword evidence="1" id="KW-0808">Transferase</keyword>
<dbReference type="GO" id="GO:0016301">
    <property type="term" value="F:kinase activity"/>
    <property type="evidence" value="ECO:0007669"/>
    <property type="project" value="UniProtKB-KW"/>
</dbReference>
<keyword evidence="1" id="KW-0418">Kinase</keyword>
<evidence type="ECO:0000313" key="2">
    <source>
        <dbReference type="EnsemblMetazoa" id="ASIC011925-PA"/>
    </source>
</evidence>
<gene>
    <name evidence="1" type="ORF">ZHAS_00011925</name>
</gene>
<dbReference type="Proteomes" id="UP000030765">
    <property type="component" value="Unassembled WGS sequence"/>
</dbReference>
<dbReference type="EMBL" id="KE525268">
    <property type="protein sequence ID" value="KFB44090.1"/>
    <property type="molecule type" value="Genomic_DNA"/>
</dbReference>
<dbReference type="EnsemblMetazoa" id="ASIC011925-RA">
    <property type="protein sequence ID" value="ASIC011925-PA"/>
    <property type="gene ID" value="ASIC011925"/>
</dbReference>
<sequence>MVEKVRLFIRKQVYQHTTTCPVQRSAHSTTSNPMRSSWFTSSNNHTGTQSYVPEGFRSNSRCDRTCSASLTLYQAFWYVFPVTRCVLMFDLSSPCKPNAAAAAAPCCDVGSCSLLVPARVELVLQGVGAEIMMALNYC</sequence>
<dbReference type="EMBL" id="ATLV01019350">
    <property type="status" value="NOT_ANNOTATED_CDS"/>
    <property type="molecule type" value="Genomic_DNA"/>
</dbReference>
<reference evidence="2" key="2">
    <citation type="submission" date="2020-05" db="UniProtKB">
        <authorList>
            <consortium name="EnsemblMetazoa"/>
        </authorList>
    </citation>
    <scope>IDENTIFICATION</scope>
</reference>
<dbReference type="VEuPathDB" id="VectorBase:ASIC011925"/>
<evidence type="ECO:0000313" key="1">
    <source>
        <dbReference type="EMBL" id="KFB44090.1"/>
    </source>
</evidence>
<keyword evidence="3" id="KW-1185">Reference proteome</keyword>
<name>A0A084W1J6_ANOSI</name>
<dbReference type="AlphaFoldDB" id="A0A084W1J6"/>
<proteinExistence type="predicted"/>
<reference evidence="1 3" key="1">
    <citation type="journal article" date="2014" name="BMC Genomics">
        <title>Genome sequence of Anopheles sinensis provides insight into genetics basis of mosquito competence for malaria parasites.</title>
        <authorList>
            <person name="Zhou D."/>
            <person name="Zhang D."/>
            <person name="Ding G."/>
            <person name="Shi L."/>
            <person name="Hou Q."/>
            <person name="Ye Y."/>
            <person name="Xu Y."/>
            <person name="Zhou H."/>
            <person name="Xiong C."/>
            <person name="Li S."/>
            <person name="Yu J."/>
            <person name="Hong S."/>
            <person name="Yu X."/>
            <person name="Zou P."/>
            <person name="Chen C."/>
            <person name="Chang X."/>
            <person name="Wang W."/>
            <person name="Lv Y."/>
            <person name="Sun Y."/>
            <person name="Ma L."/>
            <person name="Shen B."/>
            <person name="Zhu C."/>
        </authorList>
    </citation>
    <scope>NUCLEOTIDE SEQUENCE [LARGE SCALE GENOMIC DNA]</scope>
</reference>
<evidence type="ECO:0000313" key="3">
    <source>
        <dbReference type="Proteomes" id="UP000030765"/>
    </source>
</evidence>
<protein>
    <submittedName>
        <fullName evidence="1 2">Membrane-associated guanylate kinase, WW and PDZ domain-containing protein 2 isoform 2</fullName>
    </submittedName>
</protein>